<evidence type="ECO:0000256" key="1">
    <source>
        <dbReference type="ARBA" id="ARBA00004141"/>
    </source>
</evidence>
<accession>A0A2K1JEP3</accession>
<comment type="similarity">
    <text evidence="2">Belongs to the glutamate-gated ion channel (TC 1.A.10.1) family.</text>
</comment>
<dbReference type="InterPro" id="IPR019594">
    <property type="entry name" value="Glu/Gly-bd"/>
</dbReference>
<evidence type="ECO:0000256" key="4">
    <source>
        <dbReference type="ARBA" id="ARBA00022692"/>
    </source>
</evidence>
<dbReference type="FunCoup" id="A0A2K1JEP3">
    <property type="interactions" value="437"/>
</dbReference>
<dbReference type="EMBL" id="ABEU02000015">
    <property type="protein sequence ID" value="PNR39948.1"/>
    <property type="molecule type" value="Genomic_DNA"/>
</dbReference>
<evidence type="ECO:0000256" key="13">
    <source>
        <dbReference type="PIRSR" id="PIRSR037090-50"/>
    </source>
</evidence>
<feature type="signal peptide" evidence="16">
    <location>
        <begin position="1"/>
        <end position="19"/>
    </location>
</feature>
<evidence type="ECO:0000256" key="15">
    <source>
        <dbReference type="SAM" id="Phobius"/>
    </source>
</evidence>
<keyword evidence="5 16" id="KW-0732">Signal</keyword>
<keyword evidence="12" id="KW-0407">Ion channel</keyword>
<dbReference type="Pfam" id="PF01094">
    <property type="entry name" value="ANF_receptor"/>
    <property type="match status" value="1"/>
</dbReference>
<dbReference type="PIRSF" id="PIRSF037090">
    <property type="entry name" value="Iontro_Glu-like_rcpt_pln"/>
    <property type="match status" value="1"/>
</dbReference>
<dbReference type="InterPro" id="IPR001828">
    <property type="entry name" value="ANF_lig-bd_rcpt"/>
</dbReference>
<evidence type="ECO:0000256" key="14">
    <source>
        <dbReference type="SAM" id="MobiDB-lite"/>
    </source>
</evidence>
<evidence type="ECO:0000256" key="3">
    <source>
        <dbReference type="ARBA" id="ARBA00022448"/>
    </source>
</evidence>
<dbReference type="CDD" id="cd19990">
    <property type="entry name" value="PBP1_GABAb_receptor_plant"/>
    <property type="match status" value="1"/>
</dbReference>
<name>A0A2K1JEP3_PHYPA</name>
<evidence type="ECO:0000256" key="8">
    <source>
        <dbReference type="ARBA" id="ARBA00023136"/>
    </source>
</evidence>
<dbReference type="GO" id="GO:0004930">
    <property type="term" value="F:G protein-coupled receptor activity"/>
    <property type="evidence" value="ECO:0007669"/>
    <property type="project" value="InterPro"/>
</dbReference>
<keyword evidence="7" id="KW-0406">Ion transport</keyword>
<dbReference type="EnsemblPlants" id="Pp3c15_25650V3.1">
    <property type="protein sequence ID" value="Pp3c15_25650V3.1"/>
    <property type="gene ID" value="Pp3c15_25650"/>
</dbReference>
<keyword evidence="10" id="KW-0325">Glycoprotein</keyword>
<proteinExistence type="inferred from homology"/>
<reference evidence="19" key="3">
    <citation type="submission" date="2020-12" db="UniProtKB">
        <authorList>
            <consortium name="EnsemblPlants"/>
        </authorList>
    </citation>
    <scope>IDENTIFICATION</scope>
</reference>
<evidence type="ECO:0000313" key="19">
    <source>
        <dbReference type="EnsemblPlants" id="Pp3c15_25650V3.1"/>
    </source>
</evidence>
<dbReference type="GO" id="GO:0005886">
    <property type="term" value="C:plasma membrane"/>
    <property type="evidence" value="ECO:0000318"/>
    <property type="project" value="GO_Central"/>
</dbReference>
<evidence type="ECO:0000256" key="2">
    <source>
        <dbReference type="ARBA" id="ARBA00008685"/>
    </source>
</evidence>
<dbReference type="FunFam" id="3.40.190.10:FF:000109">
    <property type="entry name" value="Glutamate receptor"/>
    <property type="match status" value="1"/>
</dbReference>
<dbReference type="PROSITE" id="PS51257">
    <property type="entry name" value="PROKAR_LIPOPROTEIN"/>
    <property type="match status" value="1"/>
</dbReference>
<dbReference type="CDD" id="cd13686">
    <property type="entry name" value="GluR_Plant"/>
    <property type="match status" value="1"/>
</dbReference>
<organism evidence="18">
    <name type="scientific">Physcomitrium patens</name>
    <name type="common">Spreading-leaved earth moss</name>
    <name type="synonym">Physcomitrella patens</name>
    <dbReference type="NCBI Taxonomy" id="3218"/>
    <lineage>
        <taxon>Eukaryota</taxon>
        <taxon>Viridiplantae</taxon>
        <taxon>Streptophyta</taxon>
        <taxon>Embryophyta</taxon>
        <taxon>Bryophyta</taxon>
        <taxon>Bryophytina</taxon>
        <taxon>Bryopsida</taxon>
        <taxon>Funariidae</taxon>
        <taxon>Funariales</taxon>
        <taxon>Funariaceae</taxon>
        <taxon>Physcomitrium</taxon>
    </lineage>
</organism>
<dbReference type="PRINTS" id="PR00248">
    <property type="entry name" value="GPCRMGR"/>
</dbReference>
<dbReference type="Pfam" id="PF10613">
    <property type="entry name" value="Lig_chan-Glu_bd"/>
    <property type="match status" value="1"/>
</dbReference>
<evidence type="ECO:0000256" key="12">
    <source>
        <dbReference type="ARBA" id="ARBA00023303"/>
    </source>
</evidence>
<dbReference type="Pfam" id="PF00060">
    <property type="entry name" value="Lig_chan"/>
    <property type="match status" value="1"/>
</dbReference>
<keyword evidence="3" id="KW-0813">Transport</keyword>
<dbReference type="PaxDb" id="3218-PP1S253_26V6.1"/>
<dbReference type="Proteomes" id="UP000006727">
    <property type="component" value="Chromosome 15"/>
</dbReference>
<feature type="transmembrane region" description="Helical" evidence="15">
    <location>
        <begin position="644"/>
        <end position="665"/>
    </location>
</feature>
<dbReference type="InterPro" id="IPR001320">
    <property type="entry name" value="Iontro_rcpt_C"/>
</dbReference>
<dbReference type="Gene3D" id="1.10.287.70">
    <property type="match status" value="1"/>
</dbReference>
<feature type="chain" id="PRO_5033311419" description="Ionotropic glutamate receptor C-terminal domain-containing protein" evidence="16">
    <location>
        <begin position="20"/>
        <end position="991"/>
    </location>
</feature>
<reference evidence="18 20" key="1">
    <citation type="journal article" date="2008" name="Science">
        <title>The Physcomitrella genome reveals evolutionary insights into the conquest of land by plants.</title>
        <authorList>
            <person name="Rensing S."/>
            <person name="Lang D."/>
            <person name="Zimmer A."/>
            <person name="Terry A."/>
            <person name="Salamov A."/>
            <person name="Shapiro H."/>
            <person name="Nishiyama T."/>
            <person name="Perroud P.-F."/>
            <person name="Lindquist E."/>
            <person name="Kamisugi Y."/>
            <person name="Tanahashi T."/>
            <person name="Sakakibara K."/>
            <person name="Fujita T."/>
            <person name="Oishi K."/>
            <person name="Shin-I T."/>
            <person name="Kuroki Y."/>
            <person name="Toyoda A."/>
            <person name="Suzuki Y."/>
            <person name="Hashimoto A."/>
            <person name="Yamaguchi K."/>
            <person name="Sugano A."/>
            <person name="Kohara Y."/>
            <person name="Fujiyama A."/>
            <person name="Anterola A."/>
            <person name="Aoki S."/>
            <person name="Ashton N."/>
            <person name="Barbazuk W.B."/>
            <person name="Barker E."/>
            <person name="Bennetzen J."/>
            <person name="Bezanilla M."/>
            <person name="Blankenship R."/>
            <person name="Cho S.H."/>
            <person name="Dutcher S."/>
            <person name="Estelle M."/>
            <person name="Fawcett J.A."/>
            <person name="Gundlach H."/>
            <person name="Hanada K."/>
            <person name="Heyl A."/>
            <person name="Hicks K.A."/>
            <person name="Hugh J."/>
            <person name="Lohr M."/>
            <person name="Mayer K."/>
            <person name="Melkozernov A."/>
            <person name="Murata T."/>
            <person name="Nelson D."/>
            <person name="Pils B."/>
            <person name="Prigge M."/>
            <person name="Reiss B."/>
            <person name="Renner T."/>
            <person name="Rombauts S."/>
            <person name="Rushton P."/>
            <person name="Sanderfoot A."/>
            <person name="Schween G."/>
            <person name="Shiu S.-H."/>
            <person name="Stueber K."/>
            <person name="Theodoulou F.L."/>
            <person name="Tu H."/>
            <person name="Van de Peer Y."/>
            <person name="Verrier P.J."/>
            <person name="Waters E."/>
            <person name="Wood A."/>
            <person name="Yang L."/>
            <person name="Cove D."/>
            <person name="Cuming A."/>
            <person name="Hasebe M."/>
            <person name="Lucas S."/>
            <person name="Mishler D.B."/>
            <person name="Reski R."/>
            <person name="Grigoriev I."/>
            <person name="Quatrano R.S."/>
            <person name="Boore J.L."/>
        </authorList>
    </citation>
    <scope>NUCLEOTIDE SEQUENCE [LARGE SCALE GENOMIC DNA]</scope>
    <source>
        <strain evidence="19 20">cv. Gransden 2004</strain>
    </source>
</reference>
<feature type="transmembrane region" description="Helical" evidence="15">
    <location>
        <begin position="837"/>
        <end position="856"/>
    </location>
</feature>
<keyword evidence="9" id="KW-0675">Receptor</keyword>
<dbReference type="FunFam" id="3.40.50.2300:FF:000081">
    <property type="entry name" value="Glutamate receptor"/>
    <property type="match status" value="1"/>
</dbReference>
<dbReference type="AlphaFoldDB" id="A0A2K1JEP3"/>
<feature type="compositionally biased region" description="Polar residues" evidence="14">
    <location>
        <begin position="920"/>
        <end position="934"/>
    </location>
</feature>
<dbReference type="InterPro" id="IPR000337">
    <property type="entry name" value="GPCR_3"/>
</dbReference>
<dbReference type="FunFam" id="3.40.190.10:FF:000054">
    <property type="entry name" value="Glutamate receptor"/>
    <property type="match status" value="1"/>
</dbReference>
<dbReference type="FunFam" id="1.10.287.70:FF:000172">
    <property type="entry name" value="Glutamate receptor"/>
    <property type="match status" value="1"/>
</dbReference>
<dbReference type="SMART" id="SM00079">
    <property type="entry name" value="PBPe"/>
    <property type="match status" value="1"/>
</dbReference>
<dbReference type="GO" id="GO:0015276">
    <property type="term" value="F:ligand-gated monoatomic ion channel activity"/>
    <property type="evidence" value="ECO:0000318"/>
    <property type="project" value="GO_Central"/>
</dbReference>
<gene>
    <name evidence="18" type="ORF">PHYPA_020228</name>
</gene>
<dbReference type="InterPro" id="IPR015683">
    <property type="entry name" value="Ionotropic_Glu_rcpt"/>
</dbReference>
<feature type="region of interest" description="Disordered" evidence="14">
    <location>
        <begin position="904"/>
        <end position="934"/>
    </location>
</feature>
<evidence type="ECO:0000313" key="20">
    <source>
        <dbReference type="Proteomes" id="UP000006727"/>
    </source>
</evidence>
<dbReference type="InterPro" id="IPR044440">
    <property type="entry name" value="GABAb_receptor_plant_PBP1"/>
</dbReference>
<dbReference type="STRING" id="3218.A0A2K1JEP3"/>
<dbReference type="InterPro" id="IPR028082">
    <property type="entry name" value="Peripla_BP_I"/>
</dbReference>
<dbReference type="InterPro" id="IPR017103">
    <property type="entry name" value="Iontropic_Glu_rcpt_pln"/>
</dbReference>
<keyword evidence="8 15" id="KW-0472">Membrane</keyword>
<evidence type="ECO:0000256" key="16">
    <source>
        <dbReference type="SAM" id="SignalP"/>
    </source>
</evidence>
<evidence type="ECO:0000313" key="18">
    <source>
        <dbReference type="EMBL" id="PNR39948.1"/>
    </source>
</evidence>
<comment type="subcellular location">
    <subcellularLocation>
        <location evidence="1">Membrane</location>
        <topology evidence="1">Multi-pass membrane protein</topology>
    </subcellularLocation>
</comment>
<keyword evidence="13" id="KW-1015">Disulfide bond</keyword>
<feature type="transmembrane region" description="Helical" evidence="15">
    <location>
        <begin position="586"/>
        <end position="605"/>
    </location>
</feature>
<evidence type="ECO:0000256" key="5">
    <source>
        <dbReference type="ARBA" id="ARBA00022729"/>
    </source>
</evidence>
<dbReference type="Gene3D" id="3.40.50.2300">
    <property type="match status" value="2"/>
</dbReference>
<dbReference type="Gene3D" id="3.40.190.10">
    <property type="entry name" value="Periplasmic binding protein-like II"/>
    <property type="match status" value="1"/>
</dbReference>
<protein>
    <recommendedName>
        <fullName evidence="17">Ionotropic glutamate receptor C-terminal domain-containing protein</fullName>
    </recommendedName>
</protein>
<keyword evidence="6 15" id="KW-1133">Transmembrane helix</keyword>
<dbReference type="PANTHER" id="PTHR18966">
    <property type="entry name" value="IONOTROPIC GLUTAMATE RECEPTOR"/>
    <property type="match status" value="1"/>
</dbReference>
<dbReference type="SUPFAM" id="SSF53822">
    <property type="entry name" value="Periplasmic binding protein-like I"/>
    <property type="match status" value="1"/>
</dbReference>
<evidence type="ECO:0000256" key="9">
    <source>
        <dbReference type="ARBA" id="ARBA00023170"/>
    </source>
</evidence>
<evidence type="ECO:0000259" key="17">
    <source>
        <dbReference type="SMART" id="SM00079"/>
    </source>
</evidence>
<dbReference type="GO" id="GO:0038023">
    <property type="term" value="F:signaling receptor activity"/>
    <property type="evidence" value="ECO:0000318"/>
    <property type="project" value="GO_Central"/>
</dbReference>
<dbReference type="InParanoid" id="A0A2K1JEP3"/>
<evidence type="ECO:0000256" key="7">
    <source>
        <dbReference type="ARBA" id="ARBA00023065"/>
    </source>
</evidence>
<feature type="disulfide bond" evidence="13">
    <location>
        <begin position="755"/>
        <end position="820"/>
    </location>
</feature>
<keyword evidence="4 15" id="KW-0812">Transmembrane</keyword>
<keyword evidence="11" id="KW-1071">Ligand-gated ion channel</keyword>
<evidence type="ECO:0000256" key="11">
    <source>
        <dbReference type="ARBA" id="ARBA00023286"/>
    </source>
</evidence>
<dbReference type="SUPFAM" id="SSF53850">
    <property type="entry name" value="Periplasmic binding protein-like II"/>
    <property type="match status" value="1"/>
</dbReference>
<dbReference type="PRINTS" id="PR01176">
    <property type="entry name" value="GABABRECEPTR"/>
</dbReference>
<keyword evidence="20" id="KW-1185">Reference proteome</keyword>
<reference evidence="18 20" key="2">
    <citation type="journal article" date="2018" name="Plant J.">
        <title>The Physcomitrella patens chromosome-scale assembly reveals moss genome structure and evolution.</title>
        <authorList>
            <person name="Lang D."/>
            <person name="Ullrich K.K."/>
            <person name="Murat F."/>
            <person name="Fuchs J."/>
            <person name="Jenkins J."/>
            <person name="Haas F.B."/>
            <person name="Piednoel M."/>
            <person name="Gundlach H."/>
            <person name="Van Bel M."/>
            <person name="Meyberg R."/>
            <person name="Vives C."/>
            <person name="Morata J."/>
            <person name="Symeonidi A."/>
            <person name="Hiss M."/>
            <person name="Muchero W."/>
            <person name="Kamisugi Y."/>
            <person name="Saleh O."/>
            <person name="Blanc G."/>
            <person name="Decker E.L."/>
            <person name="van Gessel N."/>
            <person name="Grimwood J."/>
            <person name="Hayes R.D."/>
            <person name="Graham S.W."/>
            <person name="Gunter L.E."/>
            <person name="McDaniel S.F."/>
            <person name="Hoernstein S.N.W."/>
            <person name="Larsson A."/>
            <person name="Li F.W."/>
            <person name="Perroud P.F."/>
            <person name="Phillips J."/>
            <person name="Ranjan P."/>
            <person name="Rokshar D.S."/>
            <person name="Rothfels C.J."/>
            <person name="Schneider L."/>
            <person name="Shu S."/>
            <person name="Stevenson D.W."/>
            <person name="Thummler F."/>
            <person name="Tillich M."/>
            <person name="Villarreal Aguilar J.C."/>
            <person name="Widiez T."/>
            <person name="Wong G.K."/>
            <person name="Wymore A."/>
            <person name="Zhang Y."/>
            <person name="Zimmer A.D."/>
            <person name="Quatrano R.S."/>
            <person name="Mayer K.F.X."/>
            <person name="Goodstein D."/>
            <person name="Casacuberta J.M."/>
            <person name="Vandepoele K."/>
            <person name="Reski R."/>
            <person name="Cuming A.C."/>
            <person name="Tuskan G.A."/>
            <person name="Maumus F."/>
            <person name="Salse J."/>
            <person name="Schmutz J."/>
            <person name="Rensing S.A."/>
        </authorList>
    </citation>
    <scope>NUCLEOTIDE SEQUENCE [LARGE SCALE GENOMIC DNA]</scope>
    <source>
        <strain evidence="19 20">cv. Gransden 2004</strain>
    </source>
</reference>
<dbReference type="FunFam" id="3.40.190.10:FF:000039">
    <property type="entry name" value="Glutamate receptor"/>
    <property type="match status" value="1"/>
</dbReference>
<feature type="domain" description="Ionotropic glutamate receptor C-terminal" evidence="17">
    <location>
        <begin position="462"/>
        <end position="817"/>
    </location>
</feature>
<evidence type="ECO:0000256" key="10">
    <source>
        <dbReference type="ARBA" id="ARBA00023180"/>
    </source>
</evidence>
<dbReference type="Gramene" id="Pp3c15_25650V3.1">
    <property type="protein sequence ID" value="Pp3c15_25650V3.1"/>
    <property type="gene ID" value="Pp3c15_25650"/>
</dbReference>
<evidence type="ECO:0000256" key="6">
    <source>
        <dbReference type="ARBA" id="ARBA00022989"/>
    </source>
</evidence>
<sequence length="991" mass="109445">MCKPWLGLLAMQLVALCSCLDIVGGADAADAVFIGIGGLLAFNSTIGRAAKPALELAVKDVNDAKIFEKSQLVLHLGNTNCSAFQGAAAAMNLLKQEVVAIVGPQTSVVSHFVSHMGTATQVPLVSFSATDPSLSEDQYPYFVRMTHSDNVQMAAIAGIIQYYGWREVTALYTDDDFGNNGIDALGDALKAIGSSIVFKAGLDPKITSDGIGRVLTKLSQMESRVLVVHMEPNIGKELFVMAQWLQMMTQGYVWIVTEAMTSIMDYLDKDSDFRQALQGVVGTRSYIPSSPQLQDYKDRWLEYHSKDRSLGPAQMNNVYAWYAYDAVWMIAHAIKNFMQKGGATTFVQPPVYPVDAGGQSELADLKVFQDGRLFMNTILEYQQVSGITGPLHVDERGDLIGSSFEIVNMGDNGLRMVGFWSNSTGCLAFAPDRTQIQTVIWPGGVTEVPRGWVVPKNGRPLLIGVPNKIGYKEFVSSAVDSANRTSFHGFCIDVFQQALAYLPYSISYSFMKYGNGSSTPSYDALVNKVVEKDFDAVVGDVTITTKRSTTVDFTQPYTTSGLAVVVPIRQGEGNHAWAFMRPFTPLMWVTTGTFFFFTGLVLWFLEHKKNRDFRGRPKKQIVTTLWFIFSTLFFSQRERVNSTLGRAVLIIWLFVVLIIISSYTASLTSLLTVQQLLPTIQGISSLLTSNVPIGYQTGSFVRDYLLQLNVAEERLVPLDTLAAYSAALTKGPNRGGVGAIVDELPYVQLFLSSECAFTIAGQEFTKSGWGFVYIYTYRLDLHAFPKGSQLAIDFSTAILKLAENGELQRIHDLWLVSESCTKRNLAHDSTELGLNTFWGLFLITGCASVFCCLVYWTRMIIRHRKAIRERGARDGQVKMSRLQASKSFLKSLLTFIEEEEVSTTGRRSMRRKKTREWDESSPNQGSSSSIAPTLSSQRISKALESITAYATEEFCTPQLSEPMHGLDHGGGSTFTLLTSTTFKKSGLHGGY</sequence>